<dbReference type="InterPro" id="IPR022816">
    <property type="entry name" value="Condensin_barren_su2"/>
</dbReference>
<evidence type="ECO:0000256" key="2">
    <source>
        <dbReference type="ARBA" id="ARBA00004496"/>
    </source>
</evidence>
<feature type="region of interest" description="Disordered" evidence="12">
    <location>
        <begin position="640"/>
        <end position="659"/>
    </location>
</feature>
<keyword evidence="8 11" id="KW-0498">Mitosis</keyword>
<evidence type="ECO:0000256" key="6">
    <source>
        <dbReference type="ARBA" id="ARBA00022490"/>
    </source>
</evidence>
<evidence type="ECO:0000256" key="5">
    <source>
        <dbReference type="ARBA" id="ARBA00022454"/>
    </source>
</evidence>
<gene>
    <name evidence="13" type="ORF">LRAMOSA04145</name>
</gene>
<dbReference type="GO" id="GO:0003682">
    <property type="term" value="F:chromatin binding"/>
    <property type="evidence" value="ECO:0007669"/>
    <property type="project" value="TreeGrafter"/>
</dbReference>
<evidence type="ECO:0000313" key="13">
    <source>
        <dbReference type="EMBL" id="CDS11949.1"/>
    </source>
</evidence>
<evidence type="ECO:0000256" key="10">
    <source>
        <dbReference type="ARBA" id="ARBA00023306"/>
    </source>
</evidence>
<dbReference type="AlphaFoldDB" id="A0A077WXK8"/>
<feature type="region of interest" description="Disordered" evidence="12">
    <location>
        <begin position="499"/>
        <end position="530"/>
    </location>
</feature>
<comment type="subcellular location">
    <subcellularLocation>
        <location evidence="1">Chromosome</location>
    </subcellularLocation>
    <subcellularLocation>
        <location evidence="2">Cytoplasm</location>
    </subcellularLocation>
</comment>
<keyword evidence="5" id="KW-0158">Chromosome</keyword>
<feature type="compositionally biased region" description="Polar residues" evidence="12">
    <location>
        <begin position="46"/>
        <end position="62"/>
    </location>
</feature>
<keyword evidence="7 11" id="KW-0132">Cell division</keyword>
<reference evidence="13" key="1">
    <citation type="journal article" date="2014" name="Genome Announc.">
        <title>De novo whole-genome sequence and genome annotation of Lichtheimia ramosa.</title>
        <authorList>
            <person name="Linde J."/>
            <person name="Schwartze V."/>
            <person name="Binder U."/>
            <person name="Lass-Florl C."/>
            <person name="Voigt K."/>
            <person name="Horn F."/>
        </authorList>
    </citation>
    <scope>NUCLEOTIDE SEQUENCE</scope>
    <source>
        <strain evidence="13">JMRC FSU:6197</strain>
    </source>
</reference>
<evidence type="ECO:0000256" key="11">
    <source>
        <dbReference type="PIRNR" id="PIRNR017126"/>
    </source>
</evidence>
<keyword evidence="9 11" id="KW-0226">DNA condensation</keyword>
<dbReference type="EMBL" id="LK023357">
    <property type="protein sequence ID" value="CDS11949.1"/>
    <property type="molecule type" value="Genomic_DNA"/>
</dbReference>
<feature type="compositionally biased region" description="Low complexity" evidence="12">
    <location>
        <begin position="273"/>
        <end position="286"/>
    </location>
</feature>
<dbReference type="PANTHER" id="PTHR13108">
    <property type="entry name" value="CONDENSIN COMPLEX SUBUNIT 2"/>
    <property type="match status" value="1"/>
</dbReference>
<feature type="region of interest" description="Disordered" evidence="12">
    <location>
        <begin position="262"/>
        <end position="341"/>
    </location>
</feature>
<dbReference type="GO" id="GO:0005737">
    <property type="term" value="C:cytoplasm"/>
    <property type="evidence" value="ECO:0007669"/>
    <property type="project" value="UniProtKB-SubCell"/>
</dbReference>
<feature type="compositionally biased region" description="Basic and acidic residues" evidence="12">
    <location>
        <begin position="511"/>
        <end position="523"/>
    </location>
</feature>
<evidence type="ECO:0000256" key="4">
    <source>
        <dbReference type="ARBA" id="ARBA00016065"/>
    </source>
</evidence>
<keyword evidence="10 11" id="KW-0131">Cell cycle</keyword>
<dbReference type="Pfam" id="PF05786">
    <property type="entry name" value="Cnd2"/>
    <property type="match status" value="1"/>
</dbReference>
<feature type="compositionally biased region" description="Polar residues" evidence="12">
    <location>
        <begin position="311"/>
        <end position="341"/>
    </location>
</feature>
<feature type="compositionally biased region" description="Basic and acidic residues" evidence="12">
    <location>
        <begin position="287"/>
        <end position="301"/>
    </location>
</feature>
<organism evidence="13">
    <name type="scientific">Lichtheimia ramosa</name>
    <dbReference type="NCBI Taxonomy" id="688394"/>
    <lineage>
        <taxon>Eukaryota</taxon>
        <taxon>Fungi</taxon>
        <taxon>Fungi incertae sedis</taxon>
        <taxon>Mucoromycota</taxon>
        <taxon>Mucoromycotina</taxon>
        <taxon>Mucoromycetes</taxon>
        <taxon>Mucorales</taxon>
        <taxon>Lichtheimiaceae</taxon>
        <taxon>Lichtheimia</taxon>
    </lineage>
</organism>
<evidence type="ECO:0000256" key="9">
    <source>
        <dbReference type="ARBA" id="ARBA00023067"/>
    </source>
</evidence>
<dbReference type="OrthoDB" id="362021at2759"/>
<comment type="similarity">
    <text evidence="3 11">Belongs to the CND2 (condensin subunit 2) family.</text>
</comment>
<comment type="function">
    <text evidence="11">Regulatory subunit of the condensin complex, a complex required for conversion of interphase chromatin into mitotic-like condense chromosomes.</text>
</comment>
<feature type="compositionally biased region" description="Basic and acidic residues" evidence="12">
    <location>
        <begin position="31"/>
        <end position="45"/>
    </location>
</feature>
<keyword evidence="6" id="KW-0963">Cytoplasm</keyword>
<sequence>MTRSPLQAANRIPHTDDRHRATKTTSMQREGSSRNQRERLTRDVLSRQQSSDIGSRSTTDTSVAGPVVTNLTPEQMYSNFEEWIKMATDNKINANNSWNFALIDYFHELTFLRDGDSINFQRASVSLDGCVKIYTSRVDSVATETGKLLSGLADSGRDGDEEDELRYTNEKRVRKRGNRAADNTLLTSFSSIALKKFDLDFAVDPLFKKTSADFDEGGARGLLLNHLSLDRECKIIFDASDASNADPESDKTELEDITHDDQVDNDHSISNNESQPEEQQQQPAETSQHEEPTETSQHDPMDIDNDENQPEKSASNENESEPQPITNEEQPNTKETQPSQKETLVEISRLKARIPDIDVLKDLQICPSLQGYNFFSETDLNMPSLDHDETDNILDGNVNLPNDNMDIPDFGIQAGFDDDYAVDFFDYDDGGPVDSPDDPLIGEDDRLMDGENDSAGNEPALHEEDFLGALMNGDGKELFSYFDSTFAKNWAGPEHWKLRRPVSKVQSKPTAETDSHEDGETSRKKGRQGFQIDFLEGEDVDEEELFASDKPAKITISSGKEAAVEDKIHILPDDMHFSSKQLLRLFLKPKSVMWGRKKPRREETADVQSPAPAQQDDYNGGFDDFDFGPDTQYWADQQVDDTPVSDEPPATDASMGDQTYMSGYDDSFYHDSYYETYDDPETSQYGDPLITNHRLKKSKPLYVNYARTAKRVDVKKLKENLWKVLISNKRGVPDRMDQEDENNQEEKVEGVQRFTDVLQDLRRLYHPKVFRDISVPFCFICLLHLANERNLTIGRSSSSNDDDDDDEDDFVLGETPMDEKFLNELTIVQNV</sequence>
<dbReference type="GO" id="GO:0051301">
    <property type="term" value="P:cell division"/>
    <property type="evidence" value="ECO:0007669"/>
    <property type="project" value="UniProtKB-KW"/>
</dbReference>
<protein>
    <recommendedName>
        <fullName evidence="4 11">Condensin complex subunit 2</fullName>
    </recommendedName>
</protein>
<proteinExistence type="inferred from homology"/>
<evidence type="ECO:0000256" key="8">
    <source>
        <dbReference type="ARBA" id="ARBA00022776"/>
    </source>
</evidence>
<evidence type="ECO:0000256" key="7">
    <source>
        <dbReference type="ARBA" id="ARBA00022618"/>
    </source>
</evidence>
<feature type="region of interest" description="Disordered" evidence="12">
    <location>
        <begin position="1"/>
        <end position="65"/>
    </location>
</feature>
<evidence type="ECO:0000256" key="12">
    <source>
        <dbReference type="SAM" id="MobiDB-lite"/>
    </source>
</evidence>
<dbReference type="PANTHER" id="PTHR13108:SF9">
    <property type="entry name" value="CONDENSIN COMPLEX SUBUNIT 2"/>
    <property type="match status" value="1"/>
</dbReference>
<evidence type="ECO:0000256" key="1">
    <source>
        <dbReference type="ARBA" id="ARBA00004286"/>
    </source>
</evidence>
<evidence type="ECO:0000256" key="3">
    <source>
        <dbReference type="ARBA" id="ARBA00009471"/>
    </source>
</evidence>
<feature type="region of interest" description="Disordered" evidence="12">
    <location>
        <begin position="597"/>
        <end position="622"/>
    </location>
</feature>
<accession>A0A077WXK8</accession>
<dbReference type="PIRSF" id="PIRSF017126">
    <property type="entry name" value="Condensin_H"/>
    <property type="match status" value="1"/>
</dbReference>
<name>A0A077WXK8_9FUNG</name>
<dbReference type="GO" id="GO:0007076">
    <property type="term" value="P:mitotic chromosome condensation"/>
    <property type="evidence" value="ECO:0007669"/>
    <property type="project" value="InterPro"/>
</dbReference>
<dbReference type="GO" id="GO:0000796">
    <property type="term" value="C:condensin complex"/>
    <property type="evidence" value="ECO:0007669"/>
    <property type="project" value="InterPro"/>
</dbReference>